<keyword evidence="3" id="KW-1185">Reference proteome</keyword>
<dbReference type="RefSeq" id="WP_178931176.1">
    <property type="nucleotide sequence ID" value="NZ_JACBAZ010000001.1"/>
</dbReference>
<evidence type="ECO:0000313" key="2">
    <source>
        <dbReference type="EMBL" id="NWK54664.1"/>
    </source>
</evidence>
<feature type="signal peptide" evidence="1">
    <location>
        <begin position="1"/>
        <end position="18"/>
    </location>
</feature>
<dbReference type="InterPro" id="IPR011250">
    <property type="entry name" value="OMP/PagP_B-barrel"/>
</dbReference>
<organism evidence="2 3">
    <name type="scientific">Oceaniferula marina</name>
    <dbReference type="NCBI Taxonomy" id="2748318"/>
    <lineage>
        <taxon>Bacteria</taxon>
        <taxon>Pseudomonadati</taxon>
        <taxon>Verrucomicrobiota</taxon>
        <taxon>Verrucomicrobiia</taxon>
        <taxon>Verrucomicrobiales</taxon>
        <taxon>Verrucomicrobiaceae</taxon>
        <taxon>Oceaniferula</taxon>
    </lineage>
</organism>
<feature type="chain" id="PRO_5032654218" evidence="1">
    <location>
        <begin position="19"/>
        <end position="255"/>
    </location>
</feature>
<protein>
    <submittedName>
        <fullName evidence="2">Outer membrane beta-barrel protein</fullName>
    </submittedName>
</protein>
<evidence type="ECO:0000256" key="1">
    <source>
        <dbReference type="SAM" id="SignalP"/>
    </source>
</evidence>
<accession>A0A851GKH2</accession>
<evidence type="ECO:0000313" key="3">
    <source>
        <dbReference type="Proteomes" id="UP000557872"/>
    </source>
</evidence>
<gene>
    <name evidence="2" type="ORF">HW115_03515</name>
</gene>
<sequence length="255" mass="27836">MKKTSLALISLAPLTALAGEAIQTNSSTYSIQSEHSEWYYRVALYGWGQSLDGDIGVMGQTAAVDVDFSDLVEDLEIGLMGAVEIGKGRWSVLLDLNYADLSDEISTPNSKIDFEQEQLVGNLVLNYQAINSDVSKLTLFGGIRGNWLDVNMSYTGGPLKDRTLDEDKSWADPIIGLRYRQDLGSSIYLRALGDVGGFGVSSDFTWQAMAGLGWQFNPCGGLFLGYRAIGTDYEDGGFTYDLSAHGPMIGLEYKF</sequence>
<proteinExistence type="predicted"/>
<dbReference type="Gene3D" id="2.40.160.20">
    <property type="match status" value="1"/>
</dbReference>
<keyword evidence="1" id="KW-0732">Signal</keyword>
<name>A0A851GKH2_9BACT</name>
<dbReference type="Proteomes" id="UP000557872">
    <property type="component" value="Unassembled WGS sequence"/>
</dbReference>
<comment type="caution">
    <text evidence="2">The sequence shown here is derived from an EMBL/GenBank/DDBJ whole genome shotgun (WGS) entry which is preliminary data.</text>
</comment>
<dbReference type="SUPFAM" id="SSF56925">
    <property type="entry name" value="OMPA-like"/>
    <property type="match status" value="1"/>
</dbReference>
<reference evidence="2 3" key="1">
    <citation type="submission" date="2020-07" db="EMBL/GenBank/DDBJ databases">
        <title>Roseicoccus Jingziensis gen. nov., sp. nov., isolated from coastal seawater.</title>
        <authorList>
            <person name="Feng X."/>
        </authorList>
    </citation>
    <scope>NUCLEOTIDE SEQUENCE [LARGE SCALE GENOMIC DNA]</scope>
    <source>
        <strain evidence="2 3">N1E253</strain>
    </source>
</reference>
<dbReference type="AlphaFoldDB" id="A0A851GKH2"/>
<dbReference type="EMBL" id="JACBAZ010000001">
    <property type="protein sequence ID" value="NWK54664.1"/>
    <property type="molecule type" value="Genomic_DNA"/>
</dbReference>